<dbReference type="PANTHER" id="PTHR10683:SF40">
    <property type="entry name" value="FRUCTOSE-6-PHOSPHATE ALDOLASE 1-RELATED"/>
    <property type="match status" value="1"/>
</dbReference>
<dbReference type="OrthoDB" id="9807051at2"/>
<sequence length="219" mass="23012">MGEQPMKLYLDSADIPAVAPLLHTGLFEGVTTNPLILQRAGVAPAHLPTLVQELIDAGAGSVFVQAVESDTDEIVAEGRRIVALGSNVIVKVPATRQGFAATARLAHDGVPVLVTAVYHVRQAILANSAGAWGIAPYVGRMDDAGRDGLRQVEQMGAVLHGSETRVLAASIRNADVVHELALQHCDAVTMSTAVAEALFIDHLTDRAVAEFTEAARALT</sequence>
<keyword evidence="3" id="KW-1185">Reference proteome</keyword>
<gene>
    <name evidence="2" type="ORF">GB883_01635</name>
</gene>
<dbReference type="SUPFAM" id="SSF51569">
    <property type="entry name" value="Aldolase"/>
    <property type="match status" value="1"/>
</dbReference>
<reference evidence="2 3" key="1">
    <citation type="submission" date="2019-10" db="EMBL/GenBank/DDBJ databases">
        <title>Georgenia wutianyii sp. nov. and Georgenia yuyongxinii sp. nov. isolated from plateau pika (Ochotona curzoniae) in the Qinghai-Tibet plateau of China.</title>
        <authorList>
            <person name="Tian Z."/>
        </authorList>
    </citation>
    <scope>NUCLEOTIDE SEQUENCE [LARGE SCALE GENOMIC DNA]</scope>
    <source>
        <strain evidence="2 3">DSM 21501</strain>
    </source>
</reference>
<accession>A0A7J5UUL0</accession>
<dbReference type="InterPro" id="IPR001585">
    <property type="entry name" value="TAL/FSA"/>
</dbReference>
<dbReference type="GO" id="GO:0005975">
    <property type="term" value="P:carbohydrate metabolic process"/>
    <property type="evidence" value="ECO:0007669"/>
    <property type="project" value="InterPro"/>
</dbReference>
<dbReference type="InterPro" id="IPR013785">
    <property type="entry name" value="Aldolase_TIM"/>
</dbReference>
<evidence type="ECO:0000313" key="3">
    <source>
        <dbReference type="Proteomes" id="UP000451860"/>
    </source>
</evidence>
<evidence type="ECO:0000256" key="1">
    <source>
        <dbReference type="ARBA" id="ARBA00023270"/>
    </source>
</evidence>
<dbReference type="Gene3D" id="3.20.20.70">
    <property type="entry name" value="Aldolase class I"/>
    <property type="match status" value="1"/>
</dbReference>
<dbReference type="AlphaFoldDB" id="A0A7J5UUL0"/>
<name>A0A7J5UUL0_9MICO</name>
<dbReference type="PANTHER" id="PTHR10683">
    <property type="entry name" value="TRANSALDOLASE"/>
    <property type="match status" value="1"/>
</dbReference>
<evidence type="ECO:0008006" key="4">
    <source>
        <dbReference type="Google" id="ProtNLM"/>
    </source>
</evidence>
<evidence type="ECO:0000313" key="2">
    <source>
        <dbReference type="EMBL" id="KAE8765950.1"/>
    </source>
</evidence>
<comment type="caution">
    <text evidence="2">The sequence shown here is derived from an EMBL/GenBank/DDBJ whole genome shotgun (WGS) entry which is preliminary data.</text>
</comment>
<proteinExistence type="predicted"/>
<keyword evidence="1" id="KW-0704">Schiff base</keyword>
<dbReference type="EMBL" id="WHJE01000003">
    <property type="protein sequence ID" value="KAE8765950.1"/>
    <property type="molecule type" value="Genomic_DNA"/>
</dbReference>
<dbReference type="Pfam" id="PF00923">
    <property type="entry name" value="TAL_FSA"/>
    <property type="match status" value="1"/>
</dbReference>
<organism evidence="2 3">
    <name type="scientific">Georgenia thermotolerans</name>
    <dbReference type="NCBI Taxonomy" id="527326"/>
    <lineage>
        <taxon>Bacteria</taxon>
        <taxon>Bacillati</taxon>
        <taxon>Actinomycetota</taxon>
        <taxon>Actinomycetes</taxon>
        <taxon>Micrococcales</taxon>
        <taxon>Bogoriellaceae</taxon>
        <taxon>Georgenia</taxon>
    </lineage>
</organism>
<dbReference type="Proteomes" id="UP000451860">
    <property type="component" value="Unassembled WGS sequence"/>
</dbReference>
<protein>
    <recommendedName>
        <fullName evidence="4">Transaldolase</fullName>
    </recommendedName>
</protein>